<organism evidence="2 3">
    <name type="scientific">Mythimna unipuncta nucleopolyhedrovirus</name>
    <dbReference type="NCBI Taxonomy" id="447897"/>
    <lineage>
        <taxon>Viruses</taxon>
        <taxon>Viruses incertae sedis</taxon>
        <taxon>Naldaviricetes</taxon>
        <taxon>Lefavirales</taxon>
        <taxon>Baculoviridae</taxon>
        <taxon>Alphabaculovirus</taxon>
    </lineage>
</organism>
<keyword evidence="3" id="KW-1185">Reference proteome</keyword>
<dbReference type="RefSeq" id="YP_009666777.1">
    <property type="nucleotide sequence ID" value="NC_043530.1"/>
</dbReference>
<evidence type="ECO:0000313" key="2">
    <source>
        <dbReference type="EMBL" id="AUV65382.1"/>
    </source>
</evidence>
<proteinExistence type="predicted"/>
<feature type="compositionally biased region" description="Low complexity" evidence="1">
    <location>
        <begin position="1"/>
        <end position="11"/>
    </location>
</feature>
<accession>A0A2K9VSH2</accession>
<dbReference type="GeneID" id="40527057"/>
<dbReference type="Proteomes" id="UP000297194">
    <property type="component" value="Segment"/>
</dbReference>
<dbReference type="KEGG" id="vg:40527057"/>
<dbReference type="EMBL" id="MF375894">
    <property type="protein sequence ID" value="AUV65382.1"/>
    <property type="molecule type" value="Genomic_DNA"/>
</dbReference>
<reference evidence="2" key="1">
    <citation type="journal article" date="2017" name="Virus Genes">
        <title>The complete genome sequence of a third distinct baculovirus isolated from the true armyworm, Mythimna unipuncta, contains two copies of the lef-7 gene.</title>
        <authorList>
            <person name="Harrison R.L."/>
            <person name="Mowery J.D."/>
            <person name="Rowley D.L."/>
            <person name="Bauchan G.R."/>
            <person name="Theilmann D.A."/>
            <person name="Rohrmann G.F."/>
            <person name="Erlandson M.A."/>
        </authorList>
    </citation>
    <scope>NUCLEOTIDE SEQUENCE [LARGE SCALE GENOMIC DNA]</scope>
    <source>
        <strain evidence="2">#7</strain>
    </source>
</reference>
<evidence type="ECO:0000256" key="1">
    <source>
        <dbReference type="SAM" id="MobiDB-lite"/>
    </source>
</evidence>
<feature type="region of interest" description="Disordered" evidence="1">
    <location>
        <begin position="1"/>
        <end position="54"/>
    </location>
</feature>
<protein>
    <submittedName>
        <fullName evidence="2">Uncharacterized protein</fullName>
    </submittedName>
</protein>
<evidence type="ECO:0000313" key="3">
    <source>
        <dbReference type="Proteomes" id="UP000297194"/>
    </source>
</evidence>
<sequence>MNKVFKVNRGKNGNGNGKRKSSISSPPPQPQPSSSSTSTPLYELENEYGPYKPDRVYDIEETTSELPVEMDFASETLKRKMSDMEKEINGGDEDDDDYEARLKQKVSRKRIEDDVIAGVERIKRLMNQGGNGVGGGEVANKNVHLRYVPPQSTVLDEEHQVVFVKPPPLNYIPTYPLNIREIQTAINHLSAYMNALQKNIDKSTQSLKYFFTLYEDEVNALDYRNIMFAMINNNTVSRRNFNALADMFYQYYVKLFDNTVTVAHIIVNVNYTIGKTNICKMITVFFNLCAHYMISIMRGMLDATASNNKYPEYEEVINKKHLMLTDIYNFRLTDLAGTQFFKHTPDNDVNDKYTIVDPPTAEIFDVRIDVQRNNYNLYF</sequence>
<name>A0A2K9VSH2_9ABAC</name>